<dbReference type="InterPro" id="IPR032675">
    <property type="entry name" value="LRR_dom_sf"/>
</dbReference>
<keyword evidence="2" id="KW-1185">Reference proteome</keyword>
<sequence length="572" mass="64365">MSVFNPRILDASLRDVTSTLPDEQKADVLLYAMKHVPIERSRNLIENAIQSCLSVPKLSQENATQARMLRAKSRLTVGLRVCANQDLEAILVLDPEHAEARSLMTHATALPGKATLTQRGLTGFSTEIWRQIAQWLPRRDLQSLLLVPHVLSRIASQILFRKIDLHFGSDKWDSQRSADILTRVITDAAFASIVRTLRIFVPGREVVPMSFQTGMLANALPKMKNLKNVHCSMRWKDIYTFLKVLETAHYRLSGLSLHPSDGTGELKIPKFKHITQFAYCSTGDSPTEVNEFLARNRGSIRTIHIQNLNWTFPSSVVSIRNLTHLDFLGTFPADSVALHDILNDGHQLESLRLKCVLECTASVAFRDNLNALPFLKHFSLCLLGYRVNDVDLFPAISEFLRGRVDLHMLQLTVPSAEYAHKRLGYDANVWGVLPSLVNLRSLSATLPKDVAAAVAMWLVPRSVQSLTLHSLPTTDVPAFVSQLRAGLPPALKFIGFTQSRIADLTKVIEQGFPTVRLARVEDDYYTVSKDANGAIETSEWPKGRTRYNSKDWLECYDCEDCEWRNPSEFSYC</sequence>
<comment type="caution">
    <text evidence="1">The sequence shown here is derived from an EMBL/GenBank/DDBJ whole genome shotgun (WGS) entry which is preliminary data.</text>
</comment>
<gene>
    <name evidence="1" type="ORF">BXZ70DRAFT_1001874</name>
</gene>
<evidence type="ECO:0000313" key="1">
    <source>
        <dbReference type="EMBL" id="KAH8092213.1"/>
    </source>
</evidence>
<accession>A0A8K0UIK7</accession>
<dbReference type="OrthoDB" id="2685413at2759"/>
<organism evidence="1 2">
    <name type="scientific">Cristinia sonorae</name>
    <dbReference type="NCBI Taxonomy" id="1940300"/>
    <lineage>
        <taxon>Eukaryota</taxon>
        <taxon>Fungi</taxon>
        <taxon>Dikarya</taxon>
        <taxon>Basidiomycota</taxon>
        <taxon>Agaricomycotina</taxon>
        <taxon>Agaricomycetes</taxon>
        <taxon>Agaricomycetidae</taxon>
        <taxon>Agaricales</taxon>
        <taxon>Pleurotineae</taxon>
        <taxon>Stephanosporaceae</taxon>
        <taxon>Cristinia</taxon>
    </lineage>
</organism>
<dbReference type="EMBL" id="JAEVFJ010000033">
    <property type="protein sequence ID" value="KAH8092213.1"/>
    <property type="molecule type" value="Genomic_DNA"/>
</dbReference>
<name>A0A8K0UIK7_9AGAR</name>
<evidence type="ECO:0000313" key="2">
    <source>
        <dbReference type="Proteomes" id="UP000813824"/>
    </source>
</evidence>
<proteinExistence type="predicted"/>
<dbReference type="AlphaFoldDB" id="A0A8K0UIK7"/>
<reference evidence="1" key="1">
    <citation type="journal article" date="2021" name="New Phytol.">
        <title>Evolutionary innovations through gain and loss of genes in the ectomycorrhizal Boletales.</title>
        <authorList>
            <person name="Wu G."/>
            <person name="Miyauchi S."/>
            <person name="Morin E."/>
            <person name="Kuo A."/>
            <person name="Drula E."/>
            <person name="Varga T."/>
            <person name="Kohler A."/>
            <person name="Feng B."/>
            <person name="Cao Y."/>
            <person name="Lipzen A."/>
            <person name="Daum C."/>
            <person name="Hundley H."/>
            <person name="Pangilinan J."/>
            <person name="Johnson J."/>
            <person name="Barry K."/>
            <person name="LaButti K."/>
            <person name="Ng V."/>
            <person name="Ahrendt S."/>
            <person name="Min B."/>
            <person name="Choi I.G."/>
            <person name="Park H."/>
            <person name="Plett J.M."/>
            <person name="Magnuson J."/>
            <person name="Spatafora J.W."/>
            <person name="Nagy L.G."/>
            <person name="Henrissat B."/>
            <person name="Grigoriev I.V."/>
            <person name="Yang Z.L."/>
            <person name="Xu J."/>
            <person name="Martin F.M."/>
        </authorList>
    </citation>
    <scope>NUCLEOTIDE SEQUENCE</scope>
    <source>
        <strain evidence="1">KKN 215</strain>
    </source>
</reference>
<protein>
    <submittedName>
        <fullName evidence="1">Uncharacterized protein</fullName>
    </submittedName>
</protein>
<dbReference type="Gene3D" id="3.80.10.10">
    <property type="entry name" value="Ribonuclease Inhibitor"/>
    <property type="match status" value="1"/>
</dbReference>
<dbReference type="Proteomes" id="UP000813824">
    <property type="component" value="Unassembled WGS sequence"/>
</dbReference>